<evidence type="ECO:0000256" key="4">
    <source>
        <dbReference type="ARBA" id="ARBA00022840"/>
    </source>
</evidence>
<dbReference type="PANTHER" id="PTHR48013:SF11">
    <property type="entry name" value="LICORNE"/>
    <property type="match status" value="1"/>
</dbReference>
<feature type="binding site" evidence="7">
    <location>
        <position position="34"/>
    </location>
    <ligand>
        <name>ATP</name>
        <dbReference type="ChEBI" id="CHEBI:30616"/>
    </ligand>
</feature>
<feature type="compositionally biased region" description="Polar residues" evidence="9">
    <location>
        <begin position="104"/>
        <end position="130"/>
    </location>
</feature>
<evidence type="ECO:0000256" key="2">
    <source>
        <dbReference type="ARBA" id="ARBA00022741"/>
    </source>
</evidence>
<organism evidence="11 12">
    <name type="scientific">Fragariocoptes setiger</name>
    <dbReference type="NCBI Taxonomy" id="1670756"/>
    <lineage>
        <taxon>Eukaryota</taxon>
        <taxon>Metazoa</taxon>
        <taxon>Ecdysozoa</taxon>
        <taxon>Arthropoda</taxon>
        <taxon>Chelicerata</taxon>
        <taxon>Arachnida</taxon>
        <taxon>Acari</taxon>
        <taxon>Acariformes</taxon>
        <taxon>Trombidiformes</taxon>
        <taxon>Prostigmata</taxon>
        <taxon>Eupodina</taxon>
        <taxon>Eriophyoidea</taxon>
        <taxon>Phytoptidae</taxon>
        <taxon>Fragariocoptes</taxon>
    </lineage>
</organism>
<keyword evidence="1" id="KW-0808">Transferase</keyword>
<dbReference type="InterPro" id="IPR008271">
    <property type="entry name" value="Ser/Thr_kinase_AS"/>
</dbReference>
<dbReference type="InterPro" id="IPR011009">
    <property type="entry name" value="Kinase-like_dom_sf"/>
</dbReference>
<dbReference type="Proteomes" id="UP000825002">
    <property type="component" value="Unassembled WGS sequence"/>
</dbReference>
<comment type="caution">
    <text evidence="11">The sequence shown here is derived from an EMBL/GenBank/DDBJ whole genome shotgun (WGS) entry which is preliminary data.</text>
</comment>
<evidence type="ECO:0000256" key="9">
    <source>
        <dbReference type="SAM" id="MobiDB-lite"/>
    </source>
</evidence>
<keyword evidence="12" id="KW-1185">Reference proteome</keyword>
<evidence type="ECO:0000256" key="3">
    <source>
        <dbReference type="ARBA" id="ARBA00022777"/>
    </source>
</evidence>
<feature type="region of interest" description="Disordered" evidence="9">
    <location>
        <begin position="103"/>
        <end position="130"/>
    </location>
</feature>
<protein>
    <recommendedName>
        <fullName evidence="6">mitogen-activated protein kinase kinase</fullName>
        <ecNumber evidence="6">2.7.12.2</ecNumber>
    </recommendedName>
</protein>
<dbReference type="Pfam" id="PF00069">
    <property type="entry name" value="Pkinase"/>
    <property type="match status" value="2"/>
</dbReference>
<evidence type="ECO:0000313" key="12">
    <source>
        <dbReference type="Proteomes" id="UP000825002"/>
    </source>
</evidence>
<evidence type="ECO:0000256" key="7">
    <source>
        <dbReference type="PROSITE-ProRule" id="PRU10141"/>
    </source>
</evidence>
<evidence type="ECO:0000256" key="6">
    <source>
        <dbReference type="ARBA" id="ARBA00038999"/>
    </source>
</evidence>
<keyword evidence="3 11" id="KW-0418">Kinase</keyword>
<feature type="non-terminal residue" evidence="11">
    <location>
        <position position="1"/>
    </location>
</feature>
<comment type="similarity">
    <text evidence="5">Belongs to the protein kinase superfamily. STE Ser/Thr protein kinase family. MAP kinase kinase subfamily.</text>
</comment>
<dbReference type="PROSITE" id="PS50011">
    <property type="entry name" value="PROTEIN_KINASE_DOM"/>
    <property type="match status" value="1"/>
</dbReference>
<gene>
    <name evidence="11" type="primary">MAP2K6</name>
    <name evidence="11" type="ORF">GZH46_00634</name>
</gene>
<evidence type="ECO:0000256" key="5">
    <source>
        <dbReference type="ARBA" id="ARBA00038035"/>
    </source>
</evidence>
<dbReference type="SUPFAM" id="SSF56112">
    <property type="entry name" value="Protein kinase-like (PK-like)"/>
    <property type="match status" value="1"/>
</dbReference>
<evidence type="ECO:0000259" key="10">
    <source>
        <dbReference type="PROSITE" id="PS50011"/>
    </source>
</evidence>
<sequence length="401" mass="44660">MPDELEVLQQLGSGQYGIVEKVKHKNSNYIMAVKRVTAIPSQGQEARKLLRDVDILVKGTQCVNIIKFYGALLWEGDLWILMELMDCSLDKFYRLAHSRDNKQKQTTTSAVANHSSTHNNKAPHTSQSQPMMMNETISMINKLNIASDTKAVVSTEGETAAASLQTKSNRSICDPDTTNSSTNRSVVGCCDKIAANNDAAHRDQHTVDNVTTSAENAIPDHVLGRIAADVVNALSYLYGLKVIHRDIKPSNILVSREGMIKLCDFGISGYLVNSVAKTYEAGCRPYMAPERIDPPRDCAGYDIKSDVWSLGITMMEVATGKYPYDGARDFFQQLKMICANEPPRLPPNKFTSNFEQFLDMCLRKDPRQRANYEILKQHNFITQHKGLNISSFVSSVIDVST</sequence>
<reference evidence="11 12" key="1">
    <citation type="submission" date="2020-10" db="EMBL/GenBank/DDBJ databases">
        <authorList>
            <person name="Klimov P.B."/>
            <person name="Dyachkov S.M."/>
            <person name="Chetverikov P.E."/>
        </authorList>
    </citation>
    <scope>NUCLEOTIDE SEQUENCE [LARGE SCALE GENOMIC DNA]</scope>
    <source>
        <strain evidence="11">BMOC 18-1129-001#AD2665</strain>
        <tissue evidence="11">Entire mites</tissue>
    </source>
</reference>
<dbReference type="SMART" id="SM00220">
    <property type="entry name" value="S_TKc"/>
    <property type="match status" value="1"/>
</dbReference>
<dbReference type="PANTHER" id="PTHR48013">
    <property type="entry name" value="DUAL SPECIFICITY MITOGEN-ACTIVATED PROTEIN KINASE KINASE 5-RELATED"/>
    <property type="match status" value="1"/>
</dbReference>
<evidence type="ECO:0000256" key="8">
    <source>
        <dbReference type="RuleBase" id="RU000304"/>
    </source>
</evidence>
<dbReference type="Gene3D" id="3.30.200.20">
    <property type="entry name" value="Phosphorylase Kinase, domain 1"/>
    <property type="match status" value="1"/>
</dbReference>
<keyword evidence="4 7" id="KW-0067">ATP-binding</keyword>
<dbReference type="PROSITE" id="PS00108">
    <property type="entry name" value="PROTEIN_KINASE_ST"/>
    <property type="match status" value="1"/>
</dbReference>
<proteinExistence type="inferred from homology"/>
<dbReference type="EMBL" id="JAIFTH010000073">
    <property type="protein sequence ID" value="KAG9510808.1"/>
    <property type="molecule type" value="Genomic_DNA"/>
</dbReference>
<dbReference type="Gene3D" id="1.10.510.10">
    <property type="entry name" value="Transferase(Phosphotransferase) domain 1"/>
    <property type="match status" value="1"/>
</dbReference>
<dbReference type="InterPro" id="IPR000719">
    <property type="entry name" value="Prot_kinase_dom"/>
</dbReference>
<dbReference type="EC" id="2.7.12.2" evidence="6"/>
<feature type="domain" description="Protein kinase" evidence="10">
    <location>
        <begin position="5"/>
        <end position="381"/>
    </location>
</feature>
<dbReference type="PROSITE" id="PS00107">
    <property type="entry name" value="PROTEIN_KINASE_ATP"/>
    <property type="match status" value="1"/>
</dbReference>
<keyword evidence="8" id="KW-0723">Serine/threonine-protein kinase</keyword>
<evidence type="ECO:0000256" key="1">
    <source>
        <dbReference type="ARBA" id="ARBA00022679"/>
    </source>
</evidence>
<dbReference type="InterPro" id="IPR017441">
    <property type="entry name" value="Protein_kinase_ATP_BS"/>
</dbReference>
<name>A0ABQ7SBL6_9ACAR</name>
<evidence type="ECO:0000313" key="11">
    <source>
        <dbReference type="EMBL" id="KAG9510808.1"/>
    </source>
</evidence>
<dbReference type="GO" id="GO:0016301">
    <property type="term" value="F:kinase activity"/>
    <property type="evidence" value="ECO:0007669"/>
    <property type="project" value="UniProtKB-KW"/>
</dbReference>
<keyword evidence="2 7" id="KW-0547">Nucleotide-binding</keyword>
<dbReference type="PIRSF" id="PIRSF000615">
    <property type="entry name" value="TyrPK_CSF1-R"/>
    <property type="match status" value="1"/>
</dbReference>
<accession>A0ABQ7SBL6</accession>